<evidence type="ECO:0000313" key="3">
    <source>
        <dbReference type="Proteomes" id="UP000289169"/>
    </source>
</evidence>
<gene>
    <name evidence="2" type="ORF">Henu6_gp181</name>
</gene>
<keyword evidence="1" id="KW-0472">Membrane</keyword>
<reference evidence="2 3" key="1">
    <citation type="submission" date="2018-11" db="EMBL/GenBank/DDBJ databases">
        <authorList>
            <person name="Teng T."/>
        </authorList>
    </citation>
    <scope>NUCLEOTIDE SEQUENCE [LARGE SCALE GENOMIC DNA]</scope>
</reference>
<accession>A0A410T5Q8</accession>
<organism evidence="2 3">
    <name type="scientific">Acinetobacter phage Henu6</name>
    <dbReference type="NCBI Taxonomy" id="2500136"/>
    <lineage>
        <taxon>Viruses</taxon>
        <taxon>Duplodnaviria</taxon>
        <taxon>Heunggongvirae</taxon>
        <taxon>Uroviricota</taxon>
        <taxon>Caudoviricetes</taxon>
        <taxon>Pantevenvirales</taxon>
        <taxon>Straboviridae</taxon>
        <taxon>Twarogvirinae</taxon>
        <taxon>Zedzedvirus</taxon>
        <taxon>Zedzedvirus zz1</taxon>
    </lineage>
</organism>
<protein>
    <submittedName>
        <fullName evidence="2">Uncharacterized protein</fullName>
    </submittedName>
</protein>
<dbReference type="EMBL" id="MK240351">
    <property type="protein sequence ID" value="QAU03984.1"/>
    <property type="molecule type" value="Genomic_DNA"/>
</dbReference>
<dbReference type="Proteomes" id="UP000289169">
    <property type="component" value="Segment"/>
</dbReference>
<proteinExistence type="predicted"/>
<name>A0A410T5Q8_9CAUD</name>
<sequence length="98" mass="11166">MSKFKENQTVFVWRKCRFGKIKSIRYNGSVQTLWIDLGKHQGEAPCTRLKTDLYFQLPRTYPNYAPPKYTAITKLSSMINWLGLVATLLIIVGLGGAL</sequence>
<evidence type="ECO:0000256" key="1">
    <source>
        <dbReference type="SAM" id="Phobius"/>
    </source>
</evidence>
<keyword evidence="1" id="KW-0812">Transmembrane</keyword>
<keyword evidence="1" id="KW-1133">Transmembrane helix</keyword>
<evidence type="ECO:0000313" key="2">
    <source>
        <dbReference type="EMBL" id="QAU03984.1"/>
    </source>
</evidence>
<feature type="transmembrane region" description="Helical" evidence="1">
    <location>
        <begin position="78"/>
        <end position="97"/>
    </location>
</feature>